<dbReference type="GO" id="GO:0009432">
    <property type="term" value="P:SOS response"/>
    <property type="evidence" value="ECO:0007669"/>
    <property type="project" value="TreeGrafter"/>
</dbReference>
<keyword evidence="7 9" id="KW-0234">DNA repair</keyword>
<dbReference type="FunFam" id="3.40.50.300:FF:000356">
    <property type="entry name" value="DNA repair protein RecN"/>
    <property type="match status" value="1"/>
</dbReference>
<dbReference type="InterPro" id="IPR027417">
    <property type="entry name" value="P-loop_NTPase"/>
</dbReference>
<dbReference type="RefSeq" id="WP_183663426.1">
    <property type="nucleotide sequence ID" value="NZ_BAAARH010000018.1"/>
</dbReference>
<evidence type="ECO:0000256" key="1">
    <source>
        <dbReference type="ARBA" id="ARBA00003618"/>
    </source>
</evidence>
<evidence type="ECO:0000313" key="13">
    <source>
        <dbReference type="EMBL" id="MBB5511691.1"/>
    </source>
</evidence>
<dbReference type="PANTHER" id="PTHR11059">
    <property type="entry name" value="DNA REPAIR PROTEIN RECN"/>
    <property type="match status" value="1"/>
</dbReference>
<dbReference type="Pfam" id="PF02463">
    <property type="entry name" value="SMC_N"/>
    <property type="match status" value="1"/>
</dbReference>
<gene>
    <name evidence="13" type="ORF">HD598_000378</name>
</gene>
<evidence type="ECO:0000256" key="2">
    <source>
        <dbReference type="ARBA" id="ARBA00009441"/>
    </source>
</evidence>
<keyword evidence="5 9" id="KW-0227">DNA damage</keyword>
<evidence type="ECO:0000256" key="6">
    <source>
        <dbReference type="ARBA" id="ARBA00022840"/>
    </source>
</evidence>
<feature type="domain" description="RecF/RecN/SMC N-terminal" evidence="12">
    <location>
        <begin position="13"/>
        <end position="523"/>
    </location>
</feature>
<dbReference type="EMBL" id="JACHDR010000001">
    <property type="protein sequence ID" value="MBB5511691.1"/>
    <property type="molecule type" value="Genomic_DNA"/>
</dbReference>
<dbReference type="GO" id="GO:0006310">
    <property type="term" value="P:DNA recombination"/>
    <property type="evidence" value="ECO:0007669"/>
    <property type="project" value="InterPro"/>
</dbReference>
<evidence type="ECO:0000256" key="11">
    <source>
        <dbReference type="SAM" id="MobiDB-lite"/>
    </source>
</evidence>
<evidence type="ECO:0000256" key="10">
    <source>
        <dbReference type="SAM" id="Coils"/>
    </source>
</evidence>
<dbReference type="Gene3D" id="3.40.50.300">
    <property type="entry name" value="P-loop containing nucleotide triphosphate hydrolases"/>
    <property type="match status" value="2"/>
</dbReference>
<evidence type="ECO:0000256" key="4">
    <source>
        <dbReference type="ARBA" id="ARBA00022741"/>
    </source>
</evidence>
<feature type="compositionally biased region" description="Basic and acidic residues" evidence="11">
    <location>
        <begin position="561"/>
        <end position="575"/>
    </location>
</feature>
<evidence type="ECO:0000256" key="9">
    <source>
        <dbReference type="PIRNR" id="PIRNR003128"/>
    </source>
</evidence>
<comment type="function">
    <text evidence="1 9">May be involved in recombinational repair of damaged DNA.</text>
</comment>
<evidence type="ECO:0000259" key="12">
    <source>
        <dbReference type="Pfam" id="PF02463"/>
    </source>
</evidence>
<evidence type="ECO:0000256" key="7">
    <source>
        <dbReference type="ARBA" id="ARBA00023204"/>
    </source>
</evidence>
<evidence type="ECO:0000256" key="8">
    <source>
        <dbReference type="ARBA" id="ARBA00033408"/>
    </source>
</evidence>
<dbReference type="GO" id="GO:0006281">
    <property type="term" value="P:DNA repair"/>
    <property type="evidence" value="ECO:0007669"/>
    <property type="project" value="UniProtKB-KW"/>
</dbReference>
<dbReference type="PIRSF" id="PIRSF003128">
    <property type="entry name" value="RecN"/>
    <property type="match status" value="1"/>
</dbReference>
<protein>
    <recommendedName>
        <fullName evidence="3 9">DNA repair protein RecN</fullName>
    </recommendedName>
    <alternativeName>
        <fullName evidence="8 9">Recombination protein N</fullName>
    </alternativeName>
</protein>
<comment type="similarity">
    <text evidence="2 9">Belongs to the RecN family.</text>
</comment>
<dbReference type="AlphaFoldDB" id="A0A7W8TRP2"/>
<dbReference type="Proteomes" id="UP000580797">
    <property type="component" value="Unassembled WGS sequence"/>
</dbReference>
<feature type="coiled-coil region" evidence="10">
    <location>
        <begin position="351"/>
        <end position="385"/>
    </location>
</feature>
<comment type="caution">
    <text evidence="13">The sequence shown here is derived from an EMBL/GenBank/DDBJ whole genome shotgun (WGS) entry which is preliminary data.</text>
</comment>
<evidence type="ECO:0000313" key="14">
    <source>
        <dbReference type="Proteomes" id="UP000580797"/>
    </source>
</evidence>
<dbReference type="InterPro" id="IPR004604">
    <property type="entry name" value="DNA_recomb/repair_RecN"/>
</dbReference>
<evidence type="ECO:0000256" key="5">
    <source>
        <dbReference type="ARBA" id="ARBA00022763"/>
    </source>
</evidence>
<dbReference type="SUPFAM" id="SSF52540">
    <property type="entry name" value="P-loop containing nucleoside triphosphate hydrolases"/>
    <property type="match status" value="1"/>
</dbReference>
<proteinExistence type="inferred from homology"/>
<keyword evidence="6" id="KW-0067">ATP-binding</keyword>
<keyword evidence="4" id="KW-0547">Nucleotide-binding</keyword>
<dbReference type="CDD" id="cd03241">
    <property type="entry name" value="ABC_RecN"/>
    <property type="match status" value="1"/>
</dbReference>
<reference evidence="13 14" key="1">
    <citation type="submission" date="2020-08" db="EMBL/GenBank/DDBJ databases">
        <title>Sequencing the genomes of 1000 actinobacteria strains.</title>
        <authorList>
            <person name="Klenk H.-P."/>
        </authorList>
    </citation>
    <scope>NUCLEOTIDE SEQUENCE [LARGE SCALE GENOMIC DNA]</scope>
    <source>
        <strain evidence="13 14">DSM 105783</strain>
    </source>
</reference>
<dbReference type="PANTHER" id="PTHR11059:SF0">
    <property type="entry name" value="DNA REPAIR PROTEIN RECN"/>
    <property type="match status" value="1"/>
</dbReference>
<dbReference type="GO" id="GO:0005524">
    <property type="term" value="F:ATP binding"/>
    <property type="evidence" value="ECO:0007669"/>
    <property type="project" value="UniProtKB-KW"/>
</dbReference>
<name>A0A7W8TRP2_9MICC</name>
<organism evidence="13 14">
    <name type="scientific">Neomicrococcus aestuarii</name>
    <dbReference type="NCBI Taxonomy" id="556325"/>
    <lineage>
        <taxon>Bacteria</taxon>
        <taxon>Bacillati</taxon>
        <taxon>Actinomycetota</taxon>
        <taxon>Actinomycetes</taxon>
        <taxon>Micrococcales</taxon>
        <taxon>Micrococcaceae</taxon>
        <taxon>Neomicrococcus</taxon>
    </lineage>
</organism>
<dbReference type="NCBIfam" id="TIGR00634">
    <property type="entry name" value="recN"/>
    <property type="match status" value="1"/>
</dbReference>
<keyword evidence="10" id="KW-0175">Coiled coil</keyword>
<evidence type="ECO:0000256" key="3">
    <source>
        <dbReference type="ARBA" id="ARBA00021315"/>
    </source>
</evidence>
<accession>A0A7W8TRP2</accession>
<feature type="region of interest" description="Disordered" evidence="11">
    <location>
        <begin position="549"/>
        <end position="575"/>
    </location>
</feature>
<sequence>MIEEISIWDLGVIEHAVLPLGPGYTVVTGETGAGKTMVTSALALLTGKRADAGSVRHGAKNASVEAIIQTHANSDIAVRATDAGGTYDTDSEADDAVAHLVLSRSVTSEGRSKATVGGRTTPIGVLGEIGDALVAVHGQSDQLRLKGATEQRESLDRFAGPDLAAKLAEYQHVWDELRNAQQLRDELVTQARERALEAETLRVALEEIDAVDPQPGEDEALKAEATKLANVEGLRTAAMSAHTALVAEEYAEGVDATSLVNEGKRVLEMVSEDDPEIKALADRLAEIGYLMADLSSDLASYASSLDSEGPARLAEVETRRAALNGLTKKYAPTIDGVLEWSGFARERSLELGDDTLRIDELAARIEELTAQRDTLGKALTALRQAAAEDLAARVTTELRGLAMPDASLVVVVEEAEPHRYGADTVSMLLKPHAGAGPRPLGKGASGGELSRVMLALEVVLASTDPVPTFVFDEVDSGVGGKAAVDIGRRLARLAQHVQVIVVTHLPQVAAYADRHVRVIKQSSSESGVTASDIALLTEDERISELARMLAGQEDSESAQAHAKELLQDARAENQQ</sequence>
<dbReference type="InterPro" id="IPR003395">
    <property type="entry name" value="RecF/RecN/SMC_N"/>
</dbReference>
<dbReference type="GO" id="GO:0043590">
    <property type="term" value="C:bacterial nucleoid"/>
    <property type="evidence" value="ECO:0007669"/>
    <property type="project" value="TreeGrafter"/>
</dbReference>